<dbReference type="SUPFAM" id="SSF53955">
    <property type="entry name" value="Lysozyme-like"/>
    <property type="match status" value="1"/>
</dbReference>
<organism evidence="3 4">
    <name type="scientific">Candidatus Bartonella washoeensis Sb944nv</name>
    <dbReference type="NCBI Taxonomy" id="1094563"/>
    <lineage>
        <taxon>Bacteria</taxon>
        <taxon>Pseudomonadati</taxon>
        <taxon>Pseudomonadota</taxon>
        <taxon>Alphaproteobacteria</taxon>
        <taxon>Hyphomicrobiales</taxon>
        <taxon>Bartonellaceae</taxon>
        <taxon>Bartonella</taxon>
    </lineage>
</organism>
<dbReference type="PATRIC" id="fig|1094563.3.peg.1709"/>
<dbReference type="RefSeq" id="WP_006924544.1">
    <property type="nucleotide sequence ID" value="NZ_JH725025.1"/>
</dbReference>
<protein>
    <recommendedName>
        <fullName evidence="2">Transglycosylase SLT domain-containing protein</fullName>
    </recommendedName>
</protein>
<evidence type="ECO:0000259" key="2">
    <source>
        <dbReference type="Pfam" id="PF01464"/>
    </source>
</evidence>
<dbReference type="InterPro" id="IPR023346">
    <property type="entry name" value="Lysozyme-like_dom_sf"/>
</dbReference>
<keyword evidence="4" id="KW-1185">Reference proteome</keyword>
<dbReference type="AlphaFoldDB" id="J0PYN4"/>
<evidence type="ECO:0000256" key="1">
    <source>
        <dbReference type="ARBA" id="ARBA00009387"/>
    </source>
</evidence>
<comment type="similarity">
    <text evidence="1">Belongs to the virb1 family.</text>
</comment>
<dbReference type="HOGENOM" id="CLU_110602_0_0_5"/>
<reference evidence="3 4" key="1">
    <citation type="submission" date="2012-03" db="EMBL/GenBank/DDBJ databases">
        <title>The Genome Sequence of Bartonella washoensis Sb944nv.</title>
        <authorList>
            <consortium name="The Broad Institute Genome Sequencing Platform"/>
            <consortium name="The Broad Institute Genome Sequencing Center for Infectious Disease"/>
            <person name="Feldgarden M."/>
            <person name="Kirby J."/>
            <person name="Kosoy M."/>
            <person name="Birtles R."/>
            <person name="Probert W.S."/>
            <person name="Chiaraviglio L."/>
            <person name="Young S.K."/>
            <person name="Zeng Q."/>
            <person name="Gargeya S."/>
            <person name="Fitzgerald M."/>
            <person name="Haas B."/>
            <person name="Abouelleil A."/>
            <person name="Alvarado L."/>
            <person name="Arachchi H.M."/>
            <person name="Berlin A."/>
            <person name="Chapman S.B."/>
            <person name="Gearin G."/>
            <person name="Goldberg J."/>
            <person name="Griggs A."/>
            <person name="Gujja S."/>
            <person name="Hansen M."/>
            <person name="Heiman D."/>
            <person name="Howarth C."/>
            <person name="Larimer J."/>
            <person name="Lui A."/>
            <person name="MacDonald P.J.P."/>
            <person name="McCowen C."/>
            <person name="Montmayeur A."/>
            <person name="Murphy C."/>
            <person name="Neiman D."/>
            <person name="Pearson M."/>
            <person name="Priest M."/>
            <person name="Roberts A."/>
            <person name="Saif S."/>
            <person name="Shea T."/>
            <person name="Sisk P."/>
            <person name="Stolte C."/>
            <person name="Sykes S."/>
            <person name="Wortman J."/>
            <person name="Nusbaum C."/>
            <person name="Birren B."/>
        </authorList>
    </citation>
    <scope>NUCLEOTIDE SEQUENCE [LARGE SCALE GENOMIC DNA]</scope>
    <source>
        <strain evidence="3 4">Sb944nv</strain>
    </source>
</reference>
<dbReference type="Proteomes" id="UP000008947">
    <property type="component" value="Unassembled WGS sequence"/>
</dbReference>
<dbReference type="eggNOG" id="COG0741">
    <property type="taxonomic scope" value="Bacteria"/>
</dbReference>
<gene>
    <name evidence="3" type="ORF">MCQ_01474</name>
</gene>
<accession>J0PYN4</accession>
<dbReference type="InterPro" id="IPR008258">
    <property type="entry name" value="Transglycosylase_SLT_dom_1"/>
</dbReference>
<comment type="caution">
    <text evidence="3">The sequence shown here is derived from an EMBL/GenBank/DDBJ whole genome shotgun (WGS) entry which is preliminary data.</text>
</comment>
<dbReference type="EMBL" id="AILU01000041">
    <property type="protein sequence ID" value="EJF77816.1"/>
    <property type="molecule type" value="Genomic_DNA"/>
</dbReference>
<evidence type="ECO:0000313" key="4">
    <source>
        <dbReference type="Proteomes" id="UP000008947"/>
    </source>
</evidence>
<name>J0PYN4_9HYPH</name>
<dbReference type="Pfam" id="PF01464">
    <property type="entry name" value="SLT"/>
    <property type="match status" value="1"/>
</dbReference>
<dbReference type="Gene3D" id="1.10.530.10">
    <property type="match status" value="1"/>
</dbReference>
<sequence length="221" mass="24038">MTRSNPSIDQAIRQSAARYGLPAHYLYRVAQIESGGNPNARNPRSSAGGLYQFIDSTAKQYGLQDRFDPVQAADAMGRFTRDNRNHLSRVLGRAPTDAELYLAHQQGAGGAARLLQNPHAHAAQIVGSNAVGLNGGNNAMRAGDFVQRVLQMYGGQQPYRASSAVGGSVPQGFNSNRDNLLAFLRALLSSQQKTSEADESDDDNPLMTQFMRAFYGPFYKI</sequence>
<evidence type="ECO:0000313" key="3">
    <source>
        <dbReference type="EMBL" id="EJF77816.1"/>
    </source>
</evidence>
<feature type="domain" description="Transglycosylase SLT" evidence="2">
    <location>
        <begin position="11"/>
        <end position="75"/>
    </location>
</feature>
<proteinExistence type="inferred from homology"/>